<dbReference type="PANTHER" id="PTHR31451">
    <property type="match status" value="1"/>
</dbReference>
<evidence type="ECO:0000259" key="5">
    <source>
        <dbReference type="Pfam" id="PF26410"/>
    </source>
</evidence>
<dbReference type="Proteomes" id="UP001148482">
    <property type="component" value="Unassembled WGS sequence"/>
</dbReference>
<dbReference type="EC" id="3.2.1.78" evidence="2"/>
<dbReference type="InterPro" id="IPR045053">
    <property type="entry name" value="MAN-like"/>
</dbReference>
<proteinExistence type="predicted"/>
<accession>A0A9X3CW42</accession>
<dbReference type="Pfam" id="PF26410">
    <property type="entry name" value="GH5_mannosidase"/>
    <property type="match status" value="1"/>
</dbReference>
<protein>
    <recommendedName>
        <fullName evidence="2">mannan endo-1,4-beta-mannosidase</fullName>
        <ecNumber evidence="2">3.2.1.78</ecNumber>
    </recommendedName>
</protein>
<evidence type="ECO:0000256" key="1">
    <source>
        <dbReference type="ARBA" id="ARBA00001678"/>
    </source>
</evidence>
<dbReference type="InterPro" id="IPR017853">
    <property type="entry name" value="GH"/>
</dbReference>
<dbReference type="AlphaFoldDB" id="A0A9X3CW42"/>
<organism evidence="6 7">
    <name type="scientific">Salinimicrobium profundisediminis</name>
    <dbReference type="NCBI Taxonomy" id="2994553"/>
    <lineage>
        <taxon>Bacteria</taxon>
        <taxon>Pseudomonadati</taxon>
        <taxon>Bacteroidota</taxon>
        <taxon>Flavobacteriia</taxon>
        <taxon>Flavobacteriales</taxon>
        <taxon>Flavobacteriaceae</taxon>
        <taxon>Salinimicrobium</taxon>
    </lineage>
</organism>
<name>A0A9X3CW42_9FLAO</name>
<dbReference type="Gene3D" id="3.20.20.80">
    <property type="entry name" value="Glycosidases"/>
    <property type="match status" value="1"/>
</dbReference>
<dbReference type="RefSeq" id="WP_266069106.1">
    <property type="nucleotide sequence ID" value="NZ_JAPJDA010000009.1"/>
</dbReference>
<dbReference type="InterPro" id="IPR001547">
    <property type="entry name" value="Glyco_hydro_5"/>
</dbReference>
<evidence type="ECO:0000256" key="3">
    <source>
        <dbReference type="ARBA" id="ARBA00022801"/>
    </source>
</evidence>
<evidence type="ECO:0000313" key="6">
    <source>
        <dbReference type="EMBL" id="MCX2837856.1"/>
    </source>
</evidence>
<dbReference type="PANTHER" id="PTHR31451:SF40">
    <property type="entry name" value="GLYCOSIDE HYDROLASE FAMILY 5 DOMAIN-CONTAINING PROTEIN"/>
    <property type="match status" value="1"/>
</dbReference>
<comment type="caution">
    <text evidence="6">The sequence shown here is derived from an EMBL/GenBank/DDBJ whole genome shotgun (WGS) entry which is preliminary data.</text>
</comment>
<evidence type="ECO:0000313" key="7">
    <source>
        <dbReference type="Proteomes" id="UP001148482"/>
    </source>
</evidence>
<dbReference type="SUPFAM" id="SSF51445">
    <property type="entry name" value="(Trans)glycosidases"/>
    <property type="match status" value="1"/>
</dbReference>
<gene>
    <name evidence="6" type="ORF">OQ279_06785</name>
</gene>
<feature type="domain" description="Glycoside hydrolase family 5" evidence="5">
    <location>
        <begin position="22"/>
        <end position="427"/>
    </location>
</feature>
<dbReference type="EMBL" id="JAPJDA010000009">
    <property type="protein sequence ID" value="MCX2837856.1"/>
    <property type="molecule type" value="Genomic_DNA"/>
</dbReference>
<comment type="catalytic activity">
    <reaction evidence="1">
        <text>Random hydrolysis of (1-&gt;4)-beta-D-mannosidic linkages in mannans, galactomannans and glucomannans.</text>
        <dbReference type="EC" id="3.2.1.78"/>
    </reaction>
</comment>
<sequence length="431" mass="49781">MKREIVYYLLFLCVLTTEAVGQKFVQVEHGGFVHQGKPYHFLGTNFWYGMNLGHEDKERLVRELDRLEDLGVKNLRIMAGSEGAEGTPWRMQPTVQEFPGNYNEDLLQGLDFLLAEMKKRNMLAVVCLNNFWPWSGGFSQYVSWANDNEAIPYPPPAEGGDWGTYQAYASQFYTNETAKEWFRNFIRTIIERENSLTGVAYKEDTTIMAWQLTNEPQGGAYEEAYRNWLHNTAKFIKELDGQHLVSIGSEGNTPSPQNGTNFRKDHDSPYIDYATFHVWIQNWGWYDPERAEETFDDAILKASAYIQDHFQVANELNIPIVLEEFGISRDANSHHFDASVSYRNRYFDFIFSTFFTYAKSIPQVSGVNFWAWGGEGRPRKAGAIWRPGDDFIGDPPHELQGWYSIYDHDATTLKLISRYSSKFSKLSNELK</sequence>
<reference evidence="6" key="1">
    <citation type="submission" date="2022-11" db="EMBL/GenBank/DDBJ databases">
        <title>Salinimicrobium profundisediminis sp. nov., isolated from deep-sea sediment of the Mariana Trench.</title>
        <authorList>
            <person name="Fu H."/>
        </authorList>
    </citation>
    <scope>NUCLEOTIDE SEQUENCE</scope>
    <source>
        <strain evidence="6">MT39</strain>
    </source>
</reference>
<keyword evidence="3" id="KW-0378">Hydrolase</keyword>
<evidence type="ECO:0000256" key="4">
    <source>
        <dbReference type="ARBA" id="ARBA00023295"/>
    </source>
</evidence>
<keyword evidence="4" id="KW-0326">Glycosidase</keyword>
<dbReference type="GO" id="GO:0016985">
    <property type="term" value="F:mannan endo-1,4-beta-mannosidase activity"/>
    <property type="evidence" value="ECO:0007669"/>
    <property type="project" value="TreeGrafter"/>
</dbReference>
<keyword evidence="7" id="KW-1185">Reference proteome</keyword>
<evidence type="ECO:0000256" key="2">
    <source>
        <dbReference type="ARBA" id="ARBA00012706"/>
    </source>
</evidence>